<sequence length="91" mass="10479">MKSLVYFIGGPKDGEIYNDKRIKIDDLIKIPKLEPSNPDSSETTEGEPVLFDEVTYKCEIFGCNGVKLLFLVDTSLEWYEVFEKVDGYFEE</sequence>
<dbReference type="HOGENOM" id="CLU_2420342_0_0_6"/>
<dbReference type="EMBL" id="JAUMJH010000030">
    <property type="protein sequence ID" value="MDO3658003.1"/>
    <property type="molecule type" value="Genomic_DNA"/>
</dbReference>
<gene>
    <name evidence="2" type="ORF">F896_02186</name>
    <name evidence="3" type="ORF">Q3V53_12520</name>
</gene>
<dbReference type="AlphaFoldDB" id="R9B048"/>
<reference evidence="3 5" key="2">
    <citation type="submission" date="2023-07" db="EMBL/GenBank/DDBJ databases">
        <title>A novel proteolytic Acinetobacter species.</title>
        <authorList>
            <person name="Nemec A."/>
            <person name="Radolfova-Krizova L."/>
        </authorList>
    </citation>
    <scope>NUCLEOTIDE SEQUENCE [LARGE SCALE GENOMIC DNA]</scope>
    <source>
        <strain evidence="3 5">NIPH 1865</strain>
    </source>
</reference>
<dbReference type="EMBL" id="AQFL01000012">
    <property type="protein sequence ID" value="EOR07813.1"/>
    <property type="molecule type" value="Genomic_DNA"/>
</dbReference>
<evidence type="ECO:0000313" key="5">
    <source>
        <dbReference type="Proteomes" id="UP001168902"/>
    </source>
</evidence>
<comment type="caution">
    <text evidence="2">The sequence shown here is derived from an EMBL/GenBank/DDBJ whole genome shotgun (WGS) entry which is preliminary data.</text>
</comment>
<organism evidence="2 4">
    <name type="scientific">Acinetobacter genomosp. 15BJ</name>
    <dbReference type="NCBI Taxonomy" id="106651"/>
    <lineage>
        <taxon>Bacteria</taxon>
        <taxon>Pseudomonadati</taxon>
        <taxon>Pseudomonadota</taxon>
        <taxon>Gammaproteobacteria</taxon>
        <taxon>Moraxellales</taxon>
        <taxon>Moraxellaceae</taxon>
        <taxon>Acinetobacter</taxon>
    </lineage>
</organism>
<proteinExistence type="predicted"/>
<protein>
    <recommendedName>
        <fullName evidence="1">Ig-like domain-containing protein</fullName>
    </recommendedName>
</protein>
<evidence type="ECO:0000313" key="2">
    <source>
        <dbReference type="EMBL" id="EOR07813.1"/>
    </source>
</evidence>
<dbReference type="RefSeq" id="WP_016163853.1">
    <property type="nucleotide sequence ID" value="NZ_JAKZGC010000005.1"/>
</dbReference>
<reference evidence="2 4" key="1">
    <citation type="submission" date="2013-03" db="EMBL/GenBank/DDBJ databases">
        <title>The Genome Sequence of Acinetobacter sp. CIP 110321.</title>
        <authorList>
            <consortium name="The Broad Institute Genome Sequencing Platform"/>
            <consortium name="The Broad Institute Genome Sequencing Center for Infectious Disease"/>
            <person name="Cerqueira G."/>
            <person name="Feldgarden M."/>
            <person name="Courvalin P."/>
            <person name="Perichon B."/>
            <person name="Grillot-Courvalin C."/>
            <person name="Clermont D."/>
            <person name="Rocha E."/>
            <person name="Yoon E.-J."/>
            <person name="Nemec A."/>
            <person name="Walker B."/>
            <person name="Young S.K."/>
            <person name="Zeng Q."/>
            <person name="Gargeya S."/>
            <person name="Fitzgerald M."/>
            <person name="Haas B."/>
            <person name="Abouelleil A."/>
            <person name="Alvarado L."/>
            <person name="Arachchi H.M."/>
            <person name="Berlin A.M."/>
            <person name="Chapman S.B."/>
            <person name="Dewar J."/>
            <person name="Goldberg J."/>
            <person name="Griggs A."/>
            <person name="Gujja S."/>
            <person name="Hansen M."/>
            <person name="Howarth C."/>
            <person name="Imamovic A."/>
            <person name="Larimer J."/>
            <person name="McCowan C."/>
            <person name="Murphy C."/>
            <person name="Neiman D."/>
            <person name="Pearson M."/>
            <person name="Priest M."/>
            <person name="Roberts A."/>
            <person name="Saif S."/>
            <person name="Shea T."/>
            <person name="Sisk P."/>
            <person name="Sykes S."/>
            <person name="Wortman J."/>
            <person name="Nusbaum C."/>
            <person name="Birren B."/>
        </authorList>
    </citation>
    <scope>NUCLEOTIDE SEQUENCE [LARGE SCALE GENOMIC DNA]</scope>
    <source>
        <strain evidence="2 4">CIP 110321</strain>
    </source>
</reference>
<name>R9B048_9GAMM</name>
<evidence type="ECO:0000313" key="3">
    <source>
        <dbReference type="EMBL" id="MDO3658003.1"/>
    </source>
</evidence>
<dbReference type="Proteomes" id="UP000016203">
    <property type="component" value="Unassembled WGS sequence"/>
</dbReference>
<keyword evidence="5" id="KW-1185">Reference proteome</keyword>
<dbReference type="InterPro" id="IPR007110">
    <property type="entry name" value="Ig-like_dom"/>
</dbReference>
<evidence type="ECO:0000313" key="4">
    <source>
        <dbReference type="Proteomes" id="UP000016203"/>
    </source>
</evidence>
<dbReference type="PATRIC" id="fig|1217699.3.peg.2127"/>
<dbReference type="Proteomes" id="UP001168902">
    <property type="component" value="Unassembled WGS sequence"/>
</dbReference>
<feature type="domain" description="Ig-like" evidence="1">
    <location>
        <begin position="31"/>
        <end position="91"/>
    </location>
</feature>
<evidence type="ECO:0000259" key="1">
    <source>
        <dbReference type="PROSITE" id="PS50835"/>
    </source>
</evidence>
<accession>R9B048</accession>
<dbReference type="PROSITE" id="PS50835">
    <property type="entry name" value="IG_LIKE"/>
    <property type="match status" value="1"/>
</dbReference>